<dbReference type="PROSITE" id="PS51257">
    <property type="entry name" value="PROKAR_LIPOPROTEIN"/>
    <property type="match status" value="1"/>
</dbReference>
<feature type="transmembrane region" description="Helical" evidence="6">
    <location>
        <begin position="183"/>
        <end position="203"/>
    </location>
</feature>
<feature type="domain" description="SSD" evidence="7">
    <location>
        <begin position="589"/>
        <end position="715"/>
    </location>
</feature>
<sequence>MYFRTLAIAFTASLAVLGCLLVQSGWNVLTRRSPDFAQWVPSHHPETVAYLQFKSMFGDGQSLLIVSWEGCTVGDSTASSLIRTLRTRKKTWEVYGGEELINQLTLPGIQDRKTVMRRLVGIAVGADLETTWILVHTDDQLPVGTVMNIVAQAAEDVGIQREELKWGGPIAFANAEETAADRIIYPLSFVVAALAIAIAWFCVGTAKYTLVIFVVACFSAGFGLAIMDLAGIHPSTLMMLLPALWFILSLSGAVHLIGYYTTSPAQARTARLREALSHGWRPCVMSTVTTAIGMAALCTSDLQPVREFGLYAALGLVVLLPTLFGLTPIMLYLFDRGGSGSTRHPNDWWIWSVLTATVTRYRRAIIGVFTLIVVFLAPALSNVHVGSRLSTLFGKDSPVLQQCEWLEDNVGPLMPMEVLLYFPASEDVPNFADRVSLLNELEKEITTEIDGARVLSLGTLVPRPPSSRRPMRRAIQRSVYNQKLHAEEAAFQRSGLLHQQEQQDIYRVSVRLRRTGKETTSDPQNRLRDIVQRAIANSAMPETEYVLTGHLPLIRSIEQQLRSSLFVSYSLAFGLVFAAMIIGMQSFTLGAVSMLPNLFPTVIIFGTLGWLDLEIDVGGVMTASVALGIAVDDTFHYLAAYRRSRVGQDRYGAVEQALRETGPAMLFTTVICGFSMLVYMQSSFLPASRFGAMLCALLCAAIIGDLVWMPALLTKRRTTS</sequence>
<evidence type="ECO:0000256" key="3">
    <source>
        <dbReference type="ARBA" id="ARBA00022692"/>
    </source>
</evidence>
<dbReference type="PROSITE" id="PS50156">
    <property type="entry name" value="SSD"/>
    <property type="match status" value="1"/>
</dbReference>
<evidence type="ECO:0000313" key="8">
    <source>
        <dbReference type="EMBL" id="QEG42315.1"/>
    </source>
</evidence>
<dbReference type="SUPFAM" id="SSF82866">
    <property type="entry name" value="Multidrug efflux transporter AcrB transmembrane domain"/>
    <property type="match status" value="2"/>
</dbReference>
<dbReference type="OrthoDB" id="2112773at2"/>
<evidence type="ECO:0000259" key="7">
    <source>
        <dbReference type="PROSITE" id="PS50156"/>
    </source>
</evidence>
<keyword evidence="4 6" id="KW-1133">Transmembrane helix</keyword>
<dbReference type="InterPro" id="IPR000731">
    <property type="entry name" value="SSD"/>
</dbReference>
<dbReference type="GO" id="GO:0005886">
    <property type="term" value="C:plasma membrane"/>
    <property type="evidence" value="ECO:0007669"/>
    <property type="project" value="UniProtKB-SubCell"/>
</dbReference>
<feature type="transmembrane region" description="Helical" evidence="6">
    <location>
        <begin position="283"/>
        <end position="302"/>
    </location>
</feature>
<organism evidence="8 9">
    <name type="scientific">Roseimaritima ulvae</name>
    <dbReference type="NCBI Taxonomy" id="980254"/>
    <lineage>
        <taxon>Bacteria</taxon>
        <taxon>Pseudomonadati</taxon>
        <taxon>Planctomycetota</taxon>
        <taxon>Planctomycetia</taxon>
        <taxon>Pirellulales</taxon>
        <taxon>Pirellulaceae</taxon>
        <taxon>Roseimaritima</taxon>
    </lineage>
</organism>
<feature type="transmembrane region" description="Helical" evidence="6">
    <location>
        <begin position="243"/>
        <end position="262"/>
    </location>
</feature>
<gene>
    <name evidence="8" type="ORF">UC8_43490</name>
</gene>
<keyword evidence="2" id="KW-1003">Cell membrane</keyword>
<dbReference type="InterPro" id="IPR050545">
    <property type="entry name" value="Mycobact_MmpL"/>
</dbReference>
<dbReference type="PANTHER" id="PTHR33406:SF12">
    <property type="entry name" value="BLR2997 PROTEIN"/>
    <property type="match status" value="1"/>
</dbReference>
<feature type="transmembrane region" description="Helical" evidence="6">
    <location>
        <begin position="308"/>
        <end position="334"/>
    </location>
</feature>
<proteinExistence type="predicted"/>
<dbReference type="Proteomes" id="UP000325286">
    <property type="component" value="Chromosome"/>
</dbReference>
<accession>A0A5B9QY52</accession>
<feature type="transmembrane region" description="Helical" evidence="6">
    <location>
        <begin position="565"/>
        <end position="582"/>
    </location>
</feature>
<name>A0A5B9QY52_9BACT</name>
<evidence type="ECO:0000256" key="1">
    <source>
        <dbReference type="ARBA" id="ARBA00004651"/>
    </source>
</evidence>
<dbReference type="EMBL" id="CP042914">
    <property type="protein sequence ID" value="QEG42315.1"/>
    <property type="molecule type" value="Genomic_DNA"/>
</dbReference>
<protein>
    <submittedName>
        <fullName evidence="8">MMPL family protein</fullName>
    </submittedName>
</protein>
<dbReference type="Pfam" id="PF03176">
    <property type="entry name" value="MMPL"/>
    <property type="match status" value="1"/>
</dbReference>
<dbReference type="InterPro" id="IPR004869">
    <property type="entry name" value="MMPL_dom"/>
</dbReference>
<evidence type="ECO:0000256" key="2">
    <source>
        <dbReference type="ARBA" id="ARBA00022475"/>
    </source>
</evidence>
<feature type="transmembrane region" description="Helical" evidence="6">
    <location>
        <begin position="589"/>
        <end position="611"/>
    </location>
</feature>
<comment type="subcellular location">
    <subcellularLocation>
        <location evidence="1">Cell membrane</location>
        <topology evidence="1">Multi-pass membrane protein</topology>
    </subcellularLocation>
</comment>
<evidence type="ECO:0000256" key="6">
    <source>
        <dbReference type="SAM" id="Phobius"/>
    </source>
</evidence>
<reference evidence="8 9" key="1">
    <citation type="submission" date="2019-08" db="EMBL/GenBank/DDBJ databases">
        <title>Deep-cultivation of Planctomycetes and their phenomic and genomic characterization uncovers novel biology.</title>
        <authorList>
            <person name="Wiegand S."/>
            <person name="Jogler M."/>
            <person name="Boedeker C."/>
            <person name="Pinto D."/>
            <person name="Vollmers J."/>
            <person name="Rivas-Marin E."/>
            <person name="Kohn T."/>
            <person name="Peeters S.H."/>
            <person name="Heuer A."/>
            <person name="Rast P."/>
            <person name="Oberbeckmann S."/>
            <person name="Bunk B."/>
            <person name="Jeske O."/>
            <person name="Meyerdierks A."/>
            <person name="Storesund J.E."/>
            <person name="Kallscheuer N."/>
            <person name="Luecker S."/>
            <person name="Lage O.M."/>
            <person name="Pohl T."/>
            <person name="Merkel B.J."/>
            <person name="Hornburger P."/>
            <person name="Mueller R.-W."/>
            <person name="Bruemmer F."/>
            <person name="Labrenz M."/>
            <person name="Spormann A.M."/>
            <person name="Op den Camp H."/>
            <person name="Overmann J."/>
            <person name="Amann R."/>
            <person name="Jetten M.S.M."/>
            <person name="Mascher T."/>
            <person name="Medema M.H."/>
            <person name="Devos D.P."/>
            <person name="Kaster A.-K."/>
            <person name="Ovreas L."/>
            <person name="Rohde M."/>
            <person name="Galperin M.Y."/>
            <person name="Jogler C."/>
        </authorList>
    </citation>
    <scope>NUCLEOTIDE SEQUENCE [LARGE SCALE GENOMIC DNA]</scope>
    <source>
        <strain evidence="8 9">UC8</strain>
    </source>
</reference>
<feature type="transmembrane region" description="Helical" evidence="6">
    <location>
        <begin position="661"/>
        <end position="679"/>
    </location>
</feature>
<dbReference type="PANTHER" id="PTHR33406">
    <property type="entry name" value="MEMBRANE PROTEIN MJ1562-RELATED"/>
    <property type="match status" value="1"/>
</dbReference>
<keyword evidence="5 6" id="KW-0472">Membrane</keyword>
<dbReference type="Gene3D" id="1.20.1640.10">
    <property type="entry name" value="Multidrug efflux transporter AcrB transmembrane domain"/>
    <property type="match status" value="2"/>
</dbReference>
<feature type="transmembrane region" description="Helical" evidence="6">
    <location>
        <begin position="691"/>
        <end position="713"/>
    </location>
</feature>
<feature type="transmembrane region" description="Helical" evidence="6">
    <location>
        <begin position="364"/>
        <end position="381"/>
    </location>
</feature>
<dbReference type="KEGG" id="rul:UC8_43490"/>
<feature type="transmembrane region" description="Helical" evidence="6">
    <location>
        <begin position="617"/>
        <end position="640"/>
    </location>
</feature>
<dbReference type="AlphaFoldDB" id="A0A5B9QY52"/>
<evidence type="ECO:0000256" key="5">
    <source>
        <dbReference type="ARBA" id="ARBA00023136"/>
    </source>
</evidence>
<keyword evidence="9" id="KW-1185">Reference proteome</keyword>
<feature type="transmembrane region" description="Helical" evidence="6">
    <location>
        <begin position="210"/>
        <end position="231"/>
    </location>
</feature>
<keyword evidence="3 6" id="KW-0812">Transmembrane</keyword>
<evidence type="ECO:0000313" key="9">
    <source>
        <dbReference type="Proteomes" id="UP000325286"/>
    </source>
</evidence>
<evidence type="ECO:0000256" key="4">
    <source>
        <dbReference type="ARBA" id="ARBA00022989"/>
    </source>
</evidence>